<dbReference type="GO" id="GO:0005637">
    <property type="term" value="C:nuclear inner membrane"/>
    <property type="evidence" value="ECO:0007669"/>
    <property type="project" value="UniProtKB-SubCell"/>
</dbReference>
<feature type="non-terminal residue" evidence="8">
    <location>
        <position position="1"/>
    </location>
</feature>
<keyword evidence="4" id="KW-0732">Signal</keyword>
<comment type="subcellular location">
    <subcellularLocation>
        <location evidence="1">Nucleus inner membrane</location>
        <topology evidence="1">Multi-pass membrane protein</topology>
        <orientation evidence="1">Nucleoplasmic side</orientation>
    </subcellularLocation>
</comment>
<dbReference type="InterPro" id="IPR019358">
    <property type="entry name" value="NEMP_fam"/>
</dbReference>
<feature type="non-terminal residue" evidence="8">
    <location>
        <position position="120"/>
    </location>
</feature>
<evidence type="ECO:0000256" key="4">
    <source>
        <dbReference type="ARBA" id="ARBA00022729"/>
    </source>
</evidence>
<gene>
    <name evidence="8" type="primary">Nemp1a</name>
    <name evidence="8" type="ORF">ONYCOR_R11256</name>
</gene>
<evidence type="ECO:0000256" key="7">
    <source>
        <dbReference type="ARBA" id="ARBA00023242"/>
    </source>
</evidence>
<dbReference type="PANTHER" id="PTHR13598">
    <property type="entry name" value="AT07567P-RELATED"/>
    <property type="match status" value="1"/>
</dbReference>
<dbReference type="AlphaFoldDB" id="A0A7K6AAJ1"/>
<keyword evidence="9" id="KW-1185">Reference proteome</keyword>
<protein>
    <submittedName>
        <fullName evidence="8">NMP1A protein</fullName>
    </submittedName>
</protein>
<evidence type="ECO:0000313" key="8">
    <source>
        <dbReference type="EMBL" id="NWU86928.1"/>
    </source>
</evidence>
<dbReference type="PANTHER" id="PTHR13598:SF2">
    <property type="entry name" value="NUCLEAR ENVELOPE INTEGRAL MEMBRANE PROTEIN 1"/>
    <property type="match status" value="1"/>
</dbReference>
<evidence type="ECO:0000256" key="1">
    <source>
        <dbReference type="ARBA" id="ARBA00004575"/>
    </source>
</evidence>
<comment type="similarity">
    <text evidence="2">Belongs to the NEMP family.</text>
</comment>
<evidence type="ECO:0000256" key="3">
    <source>
        <dbReference type="ARBA" id="ARBA00022692"/>
    </source>
</evidence>
<keyword evidence="3" id="KW-0812">Transmembrane</keyword>
<keyword evidence="7" id="KW-0539">Nucleus</keyword>
<dbReference type="Pfam" id="PF10225">
    <property type="entry name" value="NEMP"/>
    <property type="match status" value="1"/>
</dbReference>
<dbReference type="EMBL" id="VZRK01000574">
    <property type="protein sequence ID" value="NWU86928.1"/>
    <property type="molecule type" value="Genomic_DNA"/>
</dbReference>
<evidence type="ECO:0000256" key="6">
    <source>
        <dbReference type="ARBA" id="ARBA00023136"/>
    </source>
</evidence>
<keyword evidence="5" id="KW-1133">Transmembrane helix</keyword>
<accession>A0A7K6AAJ1</accession>
<reference evidence="8 9" key="1">
    <citation type="submission" date="2019-09" db="EMBL/GenBank/DDBJ databases">
        <title>Bird 10,000 Genomes (B10K) Project - Family phase.</title>
        <authorList>
            <person name="Zhang G."/>
        </authorList>
    </citation>
    <scope>NUCLEOTIDE SEQUENCE [LARGE SCALE GENOMIC DNA]</scope>
    <source>
        <strain evidence="8">B10K-DU-028-75</strain>
        <tissue evidence="8">Mixed tissue sample</tissue>
    </source>
</reference>
<dbReference type="Proteomes" id="UP000550309">
    <property type="component" value="Unassembled WGS sequence"/>
</dbReference>
<evidence type="ECO:0000256" key="5">
    <source>
        <dbReference type="ARBA" id="ARBA00022989"/>
    </source>
</evidence>
<sequence length="120" mass="13930">KWCCPPGRRVQSCRLGPSPPRLLTEEEYRLQGEVETRRALEELRSFCQSPDFSAWTAVSRIQSPKRFAEFVGGASHVTPNEVSVHEREFGLESLFIDEQLFEEQEEEEEEEEEMCNSDSF</sequence>
<proteinExistence type="inferred from homology"/>
<keyword evidence="6" id="KW-0472">Membrane</keyword>
<dbReference type="OrthoDB" id="509138at2759"/>
<organism evidence="8 9">
    <name type="scientific">Onychorhynchus coronatus</name>
    <name type="common">Royal flycatcher</name>
    <dbReference type="NCBI Taxonomy" id="360224"/>
    <lineage>
        <taxon>Eukaryota</taxon>
        <taxon>Metazoa</taxon>
        <taxon>Chordata</taxon>
        <taxon>Craniata</taxon>
        <taxon>Vertebrata</taxon>
        <taxon>Euteleostomi</taxon>
        <taxon>Archelosauria</taxon>
        <taxon>Archosauria</taxon>
        <taxon>Dinosauria</taxon>
        <taxon>Saurischia</taxon>
        <taxon>Theropoda</taxon>
        <taxon>Coelurosauria</taxon>
        <taxon>Aves</taxon>
        <taxon>Neognathae</taxon>
        <taxon>Neoaves</taxon>
        <taxon>Telluraves</taxon>
        <taxon>Australaves</taxon>
        <taxon>Passeriformes</taxon>
        <taxon>Tyrannidae</taxon>
        <taxon>Onychorhynchus</taxon>
    </lineage>
</organism>
<evidence type="ECO:0000313" key="9">
    <source>
        <dbReference type="Proteomes" id="UP000550309"/>
    </source>
</evidence>
<comment type="caution">
    <text evidence="8">The sequence shown here is derived from an EMBL/GenBank/DDBJ whole genome shotgun (WGS) entry which is preliminary data.</text>
</comment>
<evidence type="ECO:0000256" key="2">
    <source>
        <dbReference type="ARBA" id="ARBA00005748"/>
    </source>
</evidence>
<name>A0A7K6AAJ1_ONYCO</name>